<accession>A0A9P3LKN5</accession>
<organism evidence="2 3">
    <name type="scientific">Phanerochaete sordida</name>
    <dbReference type="NCBI Taxonomy" id="48140"/>
    <lineage>
        <taxon>Eukaryota</taxon>
        <taxon>Fungi</taxon>
        <taxon>Dikarya</taxon>
        <taxon>Basidiomycota</taxon>
        <taxon>Agaricomycotina</taxon>
        <taxon>Agaricomycetes</taxon>
        <taxon>Polyporales</taxon>
        <taxon>Phanerochaetaceae</taxon>
        <taxon>Phanerochaete</taxon>
    </lineage>
</organism>
<comment type="caution">
    <text evidence="2">The sequence shown here is derived from an EMBL/GenBank/DDBJ whole genome shotgun (WGS) entry which is preliminary data.</text>
</comment>
<sequence>MLSGYRQSPLQEASQGPPRPPYRSFLHPRAVEERLKGLLCSSDPASSFVPSPTTPHGVLC</sequence>
<keyword evidence="3" id="KW-1185">Reference proteome</keyword>
<dbReference type="Proteomes" id="UP000703269">
    <property type="component" value="Unassembled WGS sequence"/>
</dbReference>
<gene>
    <name evidence="2" type="ORF">PsYK624_150240</name>
</gene>
<evidence type="ECO:0000313" key="2">
    <source>
        <dbReference type="EMBL" id="GJE98788.1"/>
    </source>
</evidence>
<dbReference type="EMBL" id="BPQB01000094">
    <property type="protein sequence ID" value="GJE98788.1"/>
    <property type="molecule type" value="Genomic_DNA"/>
</dbReference>
<feature type="region of interest" description="Disordered" evidence="1">
    <location>
        <begin position="1"/>
        <end position="25"/>
    </location>
</feature>
<evidence type="ECO:0000256" key="1">
    <source>
        <dbReference type="SAM" id="MobiDB-lite"/>
    </source>
</evidence>
<name>A0A9P3LKN5_9APHY</name>
<protein>
    <submittedName>
        <fullName evidence="2">Uncharacterized protein</fullName>
    </submittedName>
</protein>
<evidence type="ECO:0000313" key="3">
    <source>
        <dbReference type="Proteomes" id="UP000703269"/>
    </source>
</evidence>
<dbReference type="AlphaFoldDB" id="A0A9P3LKN5"/>
<reference evidence="2 3" key="1">
    <citation type="submission" date="2021-08" db="EMBL/GenBank/DDBJ databases">
        <title>Draft Genome Sequence of Phanerochaete sordida strain YK-624.</title>
        <authorList>
            <person name="Mori T."/>
            <person name="Dohra H."/>
            <person name="Suzuki T."/>
            <person name="Kawagishi H."/>
            <person name="Hirai H."/>
        </authorList>
    </citation>
    <scope>NUCLEOTIDE SEQUENCE [LARGE SCALE GENOMIC DNA]</scope>
    <source>
        <strain evidence="2 3">YK-624</strain>
    </source>
</reference>
<feature type="compositionally biased region" description="Polar residues" evidence="1">
    <location>
        <begin position="1"/>
        <end position="14"/>
    </location>
</feature>
<proteinExistence type="predicted"/>